<reference evidence="1 2" key="1">
    <citation type="submission" date="2014-04" db="EMBL/GenBank/DDBJ databases">
        <authorList>
            <consortium name="International Citrus Genome Consortium"/>
            <person name="Gmitter F."/>
            <person name="Chen C."/>
            <person name="Farmerie W."/>
            <person name="Harkins T."/>
            <person name="Desany B."/>
            <person name="Mohiuddin M."/>
            <person name="Kodira C."/>
            <person name="Borodovsky M."/>
            <person name="Lomsadze A."/>
            <person name="Burns P."/>
            <person name="Jenkins J."/>
            <person name="Prochnik S."/>
            <person name="Shu S."/>
            <person name="Chapman J."/>
            <person name="Pitluck S."/>
            <person name="Schmutz J."/>
            <person name="Rokhsar D."/>
        </authorList>
    </citation>
    <scope>NUCLEOTIDE SEQUENCE</scope>
</reference>
<evidence type="ECO:0000313" key="1">
    <source>
        <dbReference type="EMBL" id="KDO41120.1"/>
    </source>
</evidence>
<feature type="non-terminal residue" evidence="1">
    <location>
        <position position="163"/>
    </location>
</feature>
<organism evidence="1 2">
    <name type="scientific">Citrus sinensis</name>
    <name type="common">Sweet orange</name>
    <name type="synonym">Citrus aurantium var. sinensis</name>
    <dbReference type="NCBI Taxonomy" id="2711"/>
    <lineage>
        <taxon>Eukaryota</taxon>
        <taxon>Viridiplantae</taxon>
        <taxon>Streptophyta</taxon>
        <taxon>Embryophyta</taxon>
        <taxon>Tracheophyta</taxon>
        <taxon>Spermatophyta</taxon>
        <taxon>Magnoliopsida</taxon>
        <taxon>eudicotyledons</taxon>
        <taxon>Gunneridae</taxon>
        <taxon>Pentapetalae</taxon>
        <taxon>rosids</taxon>
        <taxon>malvids</taxon>
        <taxon>Sapindales</taxon>
        <taxon>Rutaceae</taxon>
        <taxon>Aurantioideae</taxon>
        <taxon>Citrus</taxon>
    </lineage>
</organism>
<gene>
    <name evidence="1" type="ORF">CISIN_1g0486111mg</name>
</gene>
<dbReference type="EMBL" id="KK785710">
    <property type="protein sequence ID" value="KDO41120.1"/>
    <property type="molecule type" value="Genomic_DNA"/>
</dbReference>
<keyword evidence="2" id="KW-1185">Reference proteome</keyword>
<name>A0A067DHU6_CITSI</name>
<proteinExistence type="predicted"/>
<sequence length="163" mass="19562">MVDIVEQNETKFSDLDGRLKRRKQTKEKHLLKRSTDDMLIMQYNQYEVPIGDGMNDLRSYIGVLVRDNISILYDDWRLVPLEIKDKLWDHLQKKFELDIRSKKHVVQSMGIALRNFICDLNTEFIQPNKDNRSQLKLPPWEYPRIRKLEQKQFVDKVLGPEFE</sequence>
<evidence type="ECO:0000313" key="2">
    <source>
        <dbReference type="Proteomes" id="UP000027120"/>
    </source>
</evidence>
<dbReference type="PANTHER" id="PTHR33018">
    <property type="entry name" value="OS10G0338966 PROTEIN-RELATED"/>
    <property type="match status" value="1"/>
</dbReference>
<dbReference type="Proteomes" id="UP000027120">
    <property type="component" value="Unassembled WGS sequence"/>
</dbReference>
<protein>
    <submittedName>
        <fullName evidence="1">Uncharacterized protein</fullName>
    </submittedName>
</protein>
<dbReference type="PANTHER" id="PTHR33018:SF34">
    <property type="entry name" value="OS02G0472350 PROTEIN"/>
    <property type="match status" value="1"/>
</dbReference>
<dbReference type="AlphaFoldDB" id="A0A067DHU6"/>
<accession>A0A067DHU6</accession>